<dbReference type="AlphaFoldDB" id="A0A6C0DXT8"/>
<keyword evidence="1" id="KW-0812">Transmembrane</keyword>
<evidence type="ECO:0000256" key="1">
    <source>
        <dbReference type="SAM" id="Phobius"/>
    </source>
</evidence>
<protein>
    <submittedName>
        <fullName evidence="2">Uncharacterized protein</fullName>
    </submittedName>
</protein>
<accession>A0A6C0DXT8</accession>
<organism evidence="2">
    <name type="scientific">viral metagenome</name>
    <dbReference type="NCBI Taxonomy" id="1070528"/>
    <lineage>
        <taxon>unclassified sequences</taxon>
        <taxon>metagenomes</taxon>
        <taxon>organismal metagenomes</taxon>
    </lineage>
</organism>
<keyword evidence="1" id="KW-0472">Membrane</keyword>
<name>A0A6C0DXT8_9ZZZZ</name>
<evidence type="ECO:0000313" key="2">
    <source>
        <dbReference type="EMBL" id="QHT19985.1"/>
    </source>
</evidence>
<sequence length="97" mass="11133">MMNPLHVEIVQTLVPVANEVFDEIRLEVRGEEVVDPKIELPINNNDSEQSEFMRKLTKVCDVAYIMFLLLFLLAFLGGFIMLLVWMSSPNIFGGQQF</sequence>
<reference evidence="2" key="1">
    <citation type="journal article" date="2020" name="Nature">
        <title>Giant virus diversity and host interactions through global metagenomics.</title>
        <authorList>
            <person name="Schulz F."/>
            <person name="Roux S."/>
            <person name="Paez-Espino D."/>
            <person name="Jungbluth S."/>
            <person name="Walsh D.A."/>
            <person name="Denef V.J."/>
            <person name="McMahon K.D."/>
            <person name="Konstantinidis K.T."/>
            <person name="Eloe-Fadrosh E.A."/>
            <person name="Kyrpides N.C."/>
            <person name="Woyke T."/>
        </authorList>
    </citation>
    <scope>NUCLEOTIDE SEQUENCE</scope>
    <source>
        <strain evidence="2">GVMAG-M-3300023174-5</strain>
    </source>
</reference>
<feature type="transmembrane region" description="Helical" evidence="1">
    <location>
        <begin position="62"/>
        <end position="86"/>
    </location>
</feature>
<dbReference type="EMBL" id="MN739674">
    <property type="protein sequence ID" value="QHT19985.1"/>
    <property type="molecule type" value="Genomic_DNA"/>
</dbReference>
<proteinExistence type="predicted"/>
<keyword evidence="1" id="KW-1133">Transmembrane helix</keyword>